<name>A0A5S9PNG2_9GAMM</name>
<reference evidence="1 2" key="1">
    <citation type="submission" date="2019-11" db="EMBL/GenBank/DDBJ databases">
        <authorList>
            <person name="Holert J."/>
        </authorList>
    </citation>
    <scope>NUCLEOTIDE SEQUENCE [LARGE SCALE GENOMIC DNA]</scope>
    <source>
        <strain evidence="1">BC5_2</strain>
    </source>
</reference>
<evidence type="ECO:0000313" key="1">
    <source>
        <dbReference type="EMBL" id="CAA0106039.1"/>
    </source>
</evidence>
<accession>A0A5S9PNG2</accession>
<proteinExistence type="predicted"/>
<evidence type="ECO:0000313" key="2">
    <source>
        <dbReference type="Proteomes" id="UP000434580"/>
    </source>
</evidence>
<sequence>MADCCDPSERSVVWLETVAADVCCDEVQALGWVGVDPTADVTDTPLLYSPAFAWIAPLYIPDVTANPAHTPIVLDASYTDNHVIQTDEPPVYQSTLRYRL</sequence>
<protein>
    <submittedName>
        <fullName evidence="1">Uncharacterized protein</fullName>
    </submittedName>
</protein>
<dbReference type="EMBL" id="CACSII010000012">
    <property type="protein sequence ID" value="CAA0106039.1"/>
    <property type="molecule type" value="Genomic_DNA"/>
</dbReference>
<dbReference type="AlphaFoldDB" id="A0A5S9PNG2"/>
<gene>
    <name evidence="1" type="ORF">DPBNPPHM_01233</name>
</gene>
<dbReference type="Proteomes" id="UP000434580">
    <property type="component" value="Unassembled WGS sequence"/>
</dbReference>
<organism evidence="1 2">
    <name type="scientific">BD1-7 clade bacterium</name>
    <dbReference type="NCBI Taxonomy" id="2029982"/>
    <lineage>
        <taxon>Bacteria</taxon>
        <taxon>Pseudomonadati</taxon>
        <taxon>Pseudomonadota</taxon>
        <taxon>Gammaproteobacteria</taxon>
        <taxon>Cellvibrionales</taxon>
        <taxon>Spongiibacteraceae</taxon>
        <taxon>BD1-7 clade</taxon>
    </lineage>
</organism>